<sequence>MVKKVLVLSDKNVARSQMAEKWLNYYGKRHIEVWSAGLEKGSIQVLAQKAMAEAIMDIPEYKSKALDELNQNTFDFVLCFDKEVENKVPVLNGNPKVLLFELPDPANVEGEENVRLQAYNAVCNAVDDICFSFVQDNFQIVE</sequence>
<dbReference type="Gene3D" id="3.40.50.2300">
    <property type="match status" value="1"/>
</dbReference>
<organism evidence="3 4">
    <name type="scientific">Labilibaculum manganireducens</name>
    <dbReference type="NCBI Taxonomy" id="1940525"/>
    <lineage>
        <taxon>Bacteria</taxon>
        <taxon>Pseudomonadati</taxon>
        <taxon>Bacteroidota</taxon>
        <taxon>Bacteroidia</taxon>
        <taxon>Marinilabiliales</taxon>
        <taxon>Marinifilaceae</taxon>
        <taxon>Labilibaculum</taxon>
    </lineage>
</organism>
<evidence type="ECO:0000259" key="2">
    <source>
        <dbReference type="SMART" id="SM00226"/>
    </source>
</evidence>
<feature type="domain" description="Phosphotyrosine protein phosphatase I" evidence="2">
    <location>
        <begin position="3"/>
        <end position="136"/>
    </location>
</feature>
<dbReference type="AlphaFoldDB" id="A0A2N3I1E8"/>
<reference evidence="3 4" key="1">
    <citation type="journal article" date="2017" name="Front. Microbiol.">
        <title>Labilibaculum manganireducens gen. nov., sp. nov. and Labilibaculum filiforme sp. nov., Novel Bacteroidetes Isolated from Subsurface Sediments of the Baltic Sea.</title>
        <authorList>
            <person name="Vandieken V."/>
            <person name="Marshall I.P."/>
            <person name="Niemann H."/>
            <person name="Engelen B."/>
            <person name="Cypionka H."/>
        </authorList>
    </citation>
    <scope>NUCLEOTIDE SEQUENCE [LARGE SCALE GENOMIC DNA]</scope>
    <source>
        <strain evidence="3 4">59.10-2M</strain>
    </source>
</reference>
<dbReference type="SUPFAM" id="SSF52788">
    <property type="entry name" value="Phosphotyrosine protein phosphatases I"/>
    <property type="match status" value="1"/>
</dbReference>
<dbReference type="SMART" id="SM00226">
    <property type="entry name" value="LMWPc"/>
    <property type="match status" value="1"/>
</dbReference>
<dbReference type="Proteomes" id="UP000233618">
    <property type="component" value="Unassembled WGS sequence"/>
</dbReference>
<dbReference type="InterPro" id="IPR023485">
    <property type="entry name" value="Ptyr_pPase"/>
</dbReference>
<protein>
    <recommendedName>
        <fullName evidence="2">Phosphotyrosine protein phosphatase I domain-containing protein</fullName>
    </recommendedName>
</protein>
<comment type="caution">
    <text evidence="3">The sequence shown here is derived from an EMBL/GenBank/DDBJ whole genome shotgun (WGS) entry which is preliminary data.</text>
</comment>
<dbReference type="RefSeq" id="WP_101310614.1">
    <property type="nucleotide sequence ID" value="NZ_CAXXEE010000003.1"/>
</dbReference>
<dbReference type="PANTHER" id="PTHR43428:SF1">
    <property type="entry name" value="ARSENATE REDUCTASE"/>
    <property type="match status" value="1"/>
</dbReference>
<dbReference type="InterPro" id="IPR036196">
    <property type="entry name" value="Ptyr_pPase_sf"/>
</dbReference>
<keyword evidence="1" id="KW-0059">Arsenical resistance</keyword>
<keyword evidence="4" id="KW-1185">Reference proteome</keyword>
<dbReference type="EMBL" id="MVDE01000024">
    <property type="protein sequence ID" value="PKQ64138.1"/>
    <property type="molecule type" value="Genomic_DNA"/>
</dbReference>
<evidence type="ECO:0000313" key="3">
    <source>
        <dbReference type="EMBL" id="PKQ64138.1"/>
    </source>
</evidence>
<name>A0A2N3I1E8_9BACT</name>
<evidence type="ECO:0000256" key="1">
    <source>
        <dbReference type="ARBA" id="ARBA00022849"/>
    </source>
</evidence>
<dbReference type="GO" id="GO:0046685">
    <property type="term" value="P:response to arsenic-containing substance"/>
    <property type="evidence" value="ECO:0007669"/>
    <property type="project" value="UniProtKB-KW"/>
</dbReference>
<accession>A0A2N3I1E8</accession>
<dbReference type="Pfam" id="PF01451">
    <property type="entry name" value="LMWPc"/>
    <property type="match status" value="1"/>
</dbReference>
<gene>
    <name evidence="3" type="ORF">BZG01_14750</name>
</gene>
<dbReference type="PANTHER" id="PTHR43428">
    <property type="entry name" value="ARSENATE REDUCTASE"/>
    <property type="match status" value="1"/>
</dbReference>
<evidence type="ECO:0000313" key="4">
    <source>
        <dbReference type="Proteomes" id="UP000233618"/>
    </source>
</evidence>
<proteinExistence type="predicted"/>